<dbReference type="KEGG" id="glo:Glov_0591"/>
<dbReference type="eggNOG" id="COG5607">
    <property type="taxonomic scope" value="Bacteria"/>
</dbReference>
<sequence length="292" mass="33476">MSPNRNRHSGESCPLPGSRQLLEAYAGCLTARWDGLLQLRYRTLNCFDVEHIHDLRVASRRLRGAIEQLAPFVGTERMDRLRRPIRNLTRELGRVRNLDEALLYLSQTGLNGLEPLLKSLEQQRKQEAAQTRRSLELLDCIKLERRIRAAAAALVTPDNVASQGLLALLSERNLTLYRPIHALLPLVAAPEMVEERHALRIAVKKWRYFNELLHDLLKRPQSDLLELLRQYQTLLGDMNDRVVIAALLREAVDLAETVRETALGGIAREQRKLLKKLSALLDEKPILYHFEL</sequence>
<dbReference type="EMBL" id="CP001089">
    <property type="protein sequence ID" value="ACD94318.1"/>
    <property type="molecule type" value="Genomic_DNA"/>
</dbReference>
<keyword evidence="3" id="KW-1185">Reference proteome</keyword>
<dbReference type="HOGENOM" id="CLU_939292_0_0_7"/>
<dbReference type="InterPro" id="IPR038186">
    <property type="entry name" value="CHAD_dom_sf"/>
</dbReference>
<dbReference type="STRING" id="398767.Glov_0591"/>
<dbReference type="SMART" id="SM00880">
    <property type="entry name" value="CHAD"/>
    <property type="match status" value="1"/>
</dbReference>
<gene>
    <name evidence="2" type="ordered locus">Glov_0591</name>
</gene>
<accession>B3E3A6</accession>
<dbReference type="RefSeq" id="WP_012468674.1">
    <property type="nucleotide sequence ID" value="NC_010814.1"/>
</dbReference>
<dbReference type="PROSITE" id="PS51708">
    <property type="entry name" value="CHAD"/>
    <property type="match status" value="1"/>
</dbReference>
<dbReference type="Gene3D" id="1.40.20.10">
    <property type="entry name" value="CHAD domain"/>
    <property type="match status" value="1"/>
</dbReference>
<protein>
    <submittedName>
        <fullName evidence="2">CHAD domain containing protein</fullName>
    </submittedName>
</protein>
<dbReference type="PANTHER" id="PTHR39339">
    <property type="entry name" value="SLR1444 PROTEIN"/>
    <property type="match status" value="1"/>
</dbReference>
<evidence type="ECO:0000259" key="1">
    <source>
        <dbReference type="PROSITE" id="PS51708"/>
    </source>
</evidence>
<evidence type="ECO:0000313" key="2">
    <source>
        <dbReference type="EMBL" id="ACD94318.1"/>
    </source>
</evidence>
<proteinExistence type="predicted"/>
<evidence type="ECO:0000313" key="3">
    <source>
        <dbReference type="Proteomes" id="UP000002420"/>
    </source>
</evidence>
<dbReference type="OrthoDB" id="9777271at2"/>
<dbReference type="AlphaFoldDB" id="B3E3A6"/>
<feature type="domain" description="CHAD" evidence="1">
    <location>
        <begin position="15"/>
        <end position="292"/>
    </location>
</feature>
<dbReference type="Pfam" id="PF05235">
    <property type="entry name" value="CHAD"/>
    <property type="match status" value="1"/>
</dbReference>
<organism evidence="2 3">
    <name type="scientific">Trichlorobacter lovleyi (strain ATCC BAA-1151 / DSM 17278 / SZ)</name>
    <name type="common">Geobacter lovleyi</name>
    <dbReference type="NCBI Taxonomy" id="398767"/>
    <lineage>
        <taxon>Bacteria</taxon>
        <taxon>Pseudomonadati</taxon>
        <taxon>Thermodesulfobacteriota</taxon>
        <taxon>Desulfuromonadia</taxon>
        <taxon>Geobacterales</taxon>
        <taxon>Geobacteraceae</taxon>
        <taxon>Trichlorobacter</taxon>
    </lineage>
</organism>
<name>B3E3A6_TRIL1</name>
<reference evidence="2 3" key="1">
    <citation type="submission" date="2008-05" db="EMBL/GenBank/DDBJ databases">
        <title>Complete sequence of chromosome of Geobacter lovleyi SZ.</title>
        <authorList>
            <consortium name="US DOE Joint Genome Institute"/>
            <person name="Lucas S."/>
            <person name="Copeland A."/>
            <person name="Lapidus A."/>
            <person name="Glavina del Rio T."/>
            <person name="Dalin E."/>
            <person name="Tice H."/>
            <person name="Bruce D."/>
            <person name="Goodwin L."/>
            <person name="Pitluck S."/>
            <person name="Chertkov O."/>
            <person name="Meincke L."/>
            <person name="Brettin T."/>
            <person name="Detter J.C."/>
            <person name="Han C."/>
            <person name="Tapia R."/>
            <person name="Kuske C.R."/>
            <person name="Schmutz J."/>
            <person name="Larimer F."/>
            <person name="Land M."/>
            <person name="Hauser L."/>
            <person name="Kyrpides N."/>
            <person name="Mikhailova N."/>
            <person name="Sung Y."/>
            <person name="Fletcher K.E."/>
            <person name="Ritalahti K.M."/>
            <person name="Loeffler F.E."/>
            <person name="Richardson P."/>
        </authorList>
    </citation>
    <scope>NUCLEOTIDE SEQUENCE [LARGE SCALE GENOMIC DNA]</scope>
    <source>
        <strain evidence="3">ATCC BAA-1151 / DSM 17278 / SZ</strain>
    </source>
</reference>
<dbReference type="Proteomes" id="UP000002420">
    <property type="component" value="Chromosome"/>
</dbReference>
<dbReference type="InterPro" id="IPR007899">
    <property type="entry name" value="CHAD_dom"/>
</dbReference>
<dbReference type="PANTHER" id="PTHR39339:SF1">
    <property type="entry name" value="CHAD DOMAIN-CONTAINING PROTEIN"/>
    <property type="match status" value="1"/>
</dbReference>